<dbReference type="AlphaFoldDB" id="A0A7W5Y1W5"/>
<gene>
    <name evidence="1" type="ORF">FHS60_001598</name>
</gene>
<reference evidence="1 2" key="1">
    <citation type="submission" date="2020-08" db="EMBL/GenBank/DDBJ databases">
        <title>Genomic Encyclopedia of Type Strains, Phase IV (KMG-IV): sequencing the most valuable type-strain genomes for metagenomic binning, comparative biology and taxonomic classification.</title>
        <authorList>
            <person name="Goeker M."/>
        </authorList>
    </citation>
    <scope>NUCLEOTIDE SEQUENCE [LARGE SCALE GENOMIC DNA]</scope>
    <source>
        <strain evidence="1 2">DSM 22548</strain>
    </source>
</reference>
<accession>A0A7W5Y1W5</accession>
<proteinExistence type="predicted"/>
<evidence type="ECO:0000313" key="1">
    <source>
        <dbReference type="EMBL" id="MBB3703120.1"/>
    </source>
</evidence>
<dbReference type="Proteomes" id="UP000541425">
    <property type="component" value="Unassembled WGS sequence"/>
</dbReference>
<name>A0A7W5Y1W5_9BACT</name>
<evidence type="ECO:0000313" key="2">
    <source>
        <dbReference type="Proteomes" id="UP000541425"/>
    </source>
</evidence>
<comment type="caution">
    <text evidence="1">The sequence shown here is derived from an EMBL/GenBank/DDBJ whole genome shotgun (WGS) entry which is preliminary data.</text>
</comment>
<organism evidence="1 2">
    <name type="scientific">Alloprevotella rava</name>
    <dbReference type="NCBI Taxonomy" id="671218"/>
    <lineage>
        <taxon>Bacteria</taxon>
        <taxon>Pseudomonadati</taxon>
        <taxon>Bacteroidota</taxon>
        <taxon>Bacteroidia</taxon>
        <taxon>Bacteroidales</taxon>
        <taxon>Prevotellaceae</taxon>
        <taxon>Alloprevotella</taxon>
    </lineage>
</organism>
<sequence>MMQVDNKQILLLAPIRFNEIFYCESQTELGESVFVFCFIGDTDSVAFLLQRLLCRRVLDIR</sequence>
<protein>
    <submittedName>
        <fullName evidence="1">Uncharacterized protein</fullName>
    </submittedName>
</protein>
<dbReference type="EMBL" id="JACICA010000008">
    <property type="protein sequence ID" value="MBB3703120.1"/>
    <property type="molecule type" value="Genomic_DNA"/>
</dbReference>